<sequence>MIINCPFCNIDQEKTRVIEDGERVLVALSNPRLLPGHTLVIPKRHVEKIWELDPEERKELFDTAIEYQKKVIERYSKGCDIRQNYRPFLSQSDIKVDHVHIHLIPRENEDKL</sequence>
<feature type="short sequence motif" description="Histidine triad motif" evidence="2 3">
    <location>
        <begin position="98"/>
        <end position="102"/>
    </location>
</feature>
<dbReference type="PANTHER" id="PTHR46648:SF1">
    <property type="entry name" value="ADENOSINE 5'-MONOPHOSPHORAMIDASE HNT1"/>
    <property type="match status" value="1"/>
</dbReference>
<organism evidence="5 6">
    <name type="scientific">Candidatus Giovannonibacteria bacterium RIFCSPHIGHO2_02_43_16</name>
    <dbReference type="NCBI Taxonomy" id="1798331"/>
    <lineage>
        <taxon>Bacteria</taxon>
        <taxon>Candidatus Giovannoniibacteriota</taxon>
    </lineage>
</organism>
<feature type="domain" description="HIT" evidence="4">
    <location>
        <begin position="3"/>
        <end position="112"/>
    </location>
</feature>
<dbReference type="SUPFAM" id="SSF54197">
    <property type="entry name" value="HIT-like"/>
    <property type="match status" value="1"/>
</dbReference>
<feature type="active site" description="Tele-AMP-histidine intermediate" evidence="1">
    <location>
        <position position="100"/>
    </location>
</feature>
<dbReference type="GO" id="GO:0003824">
    <property type="term" value="F:catalytic activity"/>
    <property type="evidence" value="ECO:0007669"/>
    <property type="project" value="InterPro"/>
</dbReference>
<evidence type="ECO:0000256" key="3">
    <source>
        <dbReference type="PROSITE-ProRule" id="PRU00464"/>
    </source>
</evidence>
<evidence type="ECO:0000256" key="2">
    <source>
        <dbReference type="PIRSR" id="PIRSR601310-3"/>
    </source>
</evidence>
<dbReference type="InterPro" id="IPR001310">
    <property type="entry name" value="Histidine_triad_HIT"/>
</dbReference>
<dbReference type="STRING" id="1798331.A2W57_02770"/>
<accession>A0A1F5WCM6</accession>
<dbReference type="AlphaFoldDB" id="A0A1F5WCM6"/>
<dbReference type="EMBL" id="MFHJ01000039">
    <property type="protein sequence ID" value="OGF73469.1"/>
    <property type="molecule type" value="Genomic_DNA"/>
</dbReference>
<comment type="caution">
    <text evidence="5">The sequence shown here is derived from an EMBL/GenBank/DDBJ whole genome shotgun (WGS) entry which is preliminary data.</text>
</comment>
<dbReference type="GO" id="GO:0009117">
    <property type="term" value="P:nucleotide metabolic process"/>
    <property type="evidence" value="ECO:0007669"/>
    <property type="project" value="TreeGrafter"/>
</dbReference>
<evidence type="ECO:0000259" key="4">
    <source>
        <dbReference type="PROSITE" id="PS51084"/>
    </source>
</evidence>
<dbReference type="Proteomes" id="UP000178276">
    <property type="component" value="Unassembled WGS sequence"/>
</dbReference>
<dbReference type="InterPro" id="IPR036265">
    <property type="entry name" value="HIT-like_sf"/>
</dbReference>
<dbReference type="InterPro" id="IPR011146">
    <property type="entry name" value="HIT-like"/>
</dbReference>
<reference evidence="5 6" key="1">
    <citation type="journal article" date="2016" name="Nat. Commun.">
        <title>Thousands of microbial genomes shed light on interconnected biogeochemical processes in an aquifer system.</title>
        <authorList>
            <person name="Anantharaman K."/>
            <person name="Brown C.T."/>
            <person name="Hug L.A."/>
            <person name="Sharon I."/>
            <person name="Castelle C.J."/>
            <person name="Probst A.J."/>
            <person name="Thomas B.C."/>
            <person name="Singh A."/>
            <person name="Wilkins M.J."/>
            <person name="Karaoz U."/>
            <person name="Brodie E.L."/>
            <person name="Williams K.H."/>
            <person name="Hubbard S.S."/>
            <person name="Banfield J.F."/>
        </authorList>
    </citation>
    <scope>NUCLEOTIDE SEQUENCE [LARGE SCALE GENOMIC DNA]</scope>
</reference>
<evidence type="ECO:0000313" key="5">
    <source>
        <dbReference type="EMBL" id="OGF73469.1"/>
    </source>
</evidence>
<evidence type="ECO:0000256" key="1">
    <source>
        <dbReference type="PIRSR" id="PIRSR601310-1"/>
    </source>
</evidence>
<evidence type="ECO:0000313" key="6">
    <source>
        <dbReference type="Proteomes" id="UP000178276"/>
    </source>
</evidence>
<protein>
    <recommendedName>
        <fullName evidence="4">HIT domain-containing protein</fullName>
    </recommendedName>
</protein>
<proteinExistence type="predicted"/>
<feature type="non-terminal residue" evidence="5">
    <location>
        <position position="112"/>
    </location>
</feature>
<name>A0A1F5WCM6_9BACT</name>
<dbReference type="PROSITE" id="PS51084">
    <property type="entry name" value="HIT_2"/>
    <property type="match status" value="1"/>
</dbReference>
<dbReference type="PANTHER" id="PTHR46648">
    <property type="entry name" value="HIT FAMILY PROTEIN 1"/>
    <property type="match status" value="1"/>
</dbReference>
<dbReference type="Pfam" id="PF01230">
    <property type="entry name" value="HIT"/>
    <property type="match status" value="1"/>
</dbReference>
<dbReference type="Gene3D" id="3.30.428.10">
    <property type="entry name" value="HIT-like"/>
    <property type="match status" value="1"/>
</dbReference>
<gene>
    <name evidence="5" type="ORF">A2W57_02770</name>
</gene>